<feature type="domain" description="ABC transmembrane type-1" evidence="8">
    <location>
        <begin position="215"/>
        <end position="387"/>
    </location>
</feature>
<feature type="transmembrane region" description="Helical" evidence="7">
    <location>
        <begin position="152"/>
        <end position="172"/>
    </location>
</feature>
<evidence type="ECO:0000313" key="9">
    <source>
        <dbReference type="EMBL" id="AWI52185.1"/>
    </source>
</evidence>
<accession>A0A2U8FMF3</accession>
<evidence type="ECO:0000256" key="1">
    <source>
        <dbReference type="ARBA" id="ARBA00004651"/>
    </source>
</evidence>
<gene>
    <name evidence="9" type="ORF">DEH84_01005</name>
</gene>
<keyword evidence="4 7" id="KW-0812">Transmembrane</keyword>
<evidence type="ECO:0000256" key="7">
    <source>
        <dbReference type="SAM" id="Phobius"/>
    </source>
</evidence>
<evidence type="ECO:0000256" key="6">
    <source>
        <dbReference type="ARBA" id="ARBA00023136"/>
    </source>
</evidence>
<dbReference type="Pfam" id="PF00528">
    <property type="entry name" value="BPD_transp_1"/>
    <property type="match status" value="1"/>
</dbReference>
<dbReference type="SUPFAM" id="SSF161098">
    <property type="entry name" value="MetI-like"/>
    <property type="match status" value="1"/>
</dbReference>
<evidence type="ECO:0000313" key="10">
    <source>
        <dbReference type="Proteomes" id="UP000244892"/>
    </source>
</evidence>
<sequence>MSHPIASLSGARVRPDAPGALLAVLALALLLLSLPYPALQLAGEDGFTLNPLAWWAVQAVAPGWVAWGTGLATGVAALLALRATPGRAATLALTLLTLAALGGLIALTPTEEQGAVGSGFWLCTGAVALLALVTVARVSALPLPRGLDAASALLFGLWVLLFWELLTTAFAVPRVLLPPPSSVAVALWTHAATLRDDLVQTVGKAVLIGYVLGCGLGVGVGIAIDRLPFLQRGLLPVASLTSTVPLVGVAPIAVMWFGFDWPSKAAVVVLMTFFPALIGTLAGLAAAGKLERELMFSYAASDRRTLLDLRLPVALPFIFNALKVNATLALIGAIVAEFFGSPTVGLGFRISTEASRMNMPLVWATIVVASAVGMLAYALLGRLERRVNFWHPAIRAAA</sequence>
<dbReference type="OrthoDB" id="8138334at2"/>
<feature type="transmembrane region" description="Helical" evidence="7">
    <location>
        <begin position="236"/>
        <end position="259"/>
    </location>
</feature>
<dbReference type="RefSeq" id="WP_109033938.1">
    <property type="nucleotide sequence ID" value="NZ_CP029210.1"/>
</dbReference>
<evidence type="ECO:0000256" key="5">
    <source>
        <dbReference type="ARBA" id="ARBA00022989"/>
    </source>
</evidence>
<keyword evidence="3" id="KW-1003">Cell membrane</keyword>
<dbReference type="KEGG" id="aon:DEH84_01005"/>
<dbReference type="PANTHER" id="PTHR30151">
    <property type="entry name" value="ALKANE SULFONATE ABC TRANSPORTER-RELATED, MEMBRANE SUBUNIT"/>
    <property type="match status" value="1"/>
</dbReference>
<dbReference type="EMBL" id="CP029210">
    <property type="protein sequence ID" value="AWI52185.1"/>
    <property type="molecule type" value="Genomic_DNA"/>
</dbReference>
<evidence type="ECO:0000256" key="3">
    <source>
        <dbReference type="ARBA" id="ARBA00022475"/>
    </source>
</evidence>
<keyword evidence="2" id="KW-0813">Transport</keyword>
<comment type="subcellular location">
    <subcellularLocation>
        <location evidence="1">Cell membrane</location>
        <topology evidence="1">Multi-pass membrane protein</topology>
    </subcellularLocation>
</comment>
<feature type="transmembrane region" description="Helical" evidence="7">
    <location>
        <begin position="205"/>
        <end position="224"/>
    </location>
</feature>
<keyword evidence="10" id="KW-1185">Reference proteome</keyword>
<feature type="transmembrane region" description="Helical" evidence="7">
    <location>
        <begin position="64"/>
        <end position="81"/>
    </location>
</feature>
<name>A0A2U8FMF3_9BURK</name>
<dbReference type="InterPro" id="IPR000515">
    <property type="entry name" value="MetI-like"/>
</dbReference>
<dbReference type="GO" id="GO:0005886">
    <property type="term" value="C:plasma membrane"/>
    <property type="evidence" value="ECO:0007669"/>
    <property type="project" value="UniProtKB-SubCell"/>
</dbReference>
<dbReference type="PANTHER" id="PTHR30151:SF20">
    <property type="entry name" value="ABC TRANSPORTER PERMEASE PROTEIN HI_0355-RELATED"/>
    <property type="match status" value="1"/>
</dbReference>
<dbReference type="Proteomes" id="UP000244892">
    <property type="component" value="Chromosome"/>
</dbReference>
<feature type="transmembrane region" description="Helical" evidence="7">
    <location>
        <begin position="360"/>
        <end position="380"/>
    </location>
</feature>
<dbReference type="AlphaFoldDB" id="A0A2U8FMF3"/>
<feature type="transmembrane region" description="Helical" evidence="7">
    <location>
        <begin position="313"/>
        <end position="340"/>
    </location>
</feature>
<keyword evidence="6 7" id="KW-0472">Membrane</keyword>
<dbReference type="Gene3D" id="1.10.3720.10">
    <property type="entry name" value="MetI-like"/>
    <property type="match status" value="1"/>
</dbReference>
<evidence type="ECO:0000256" key="4">
    <source>
        <dbReference type="ARBA" id="ARBA00022692"/>
    </source>
</evidence>
<organism evidence="9 10">
    <name type="scientific">Aquabacterium olei</name>
    <dbReference type="NCBI Taxonomy" id="1296669"/>
    <lineage>
        <taxon>Bacteria</taxon>
        <taxon>Pseudomonadati</taxon>
        <taxon>Pseudomonadota</taxon>
        <taxon>Betaproteobacteria</taxon>
        <taxon>Burkholderiales</taxon>
        <taxon>Aquabacterium</taxon>
    </lineage>
</organism>
<dbReference type="GO" id="GO:0055085">
    <property type="term" value="P:transmembrane transport"/>
    <property type="evidence" value="ECO:0007669"/>
    <property type="project" value="InterPro"/>
</dbReference>
<dbReference type="InterPro" id="IPR035906">
    <property type="entry name" value="MetI-like_sf"/>
</dbReference>
<reference evidence="9 10" key="1">
    <citation type="submission" date="2018-05" db="EMBL/GenBank/DDBJ databases">
        <title>complete genome sequence of Aquabacterium olei NBRC 110486.</title>
        <authorList>
            <person name="Tang B."/>
            <person name="Chang J."/>
            <person name="Zhang L."/>
            <person name="Yang H."/>
        </authorList>
    </citation>
    <scope>NUCLEOTIDE SEQUENCE [LARGE SCALE GENOMIC DNA]</scope>
    <source>
        <strain evidence="9 10">NBRC 110486</strain>
    </source>
</reference>
<feature type="transmembrane region" description="Helical" evidence="7">
    <location>
        <begin position="88"/>
        <end position="107"/>
    </location>
</feature>
<feature type="transmembrane region" description="Helical" evidence="7">
    <location>
        <begin position="119"/>
        <end position="140"/>
    </location>
</feature>
<feature type="transmembrane region" description="Helical" evidence="7">
    <location>
        <begin position="265"/>
        <end position="287"/>
    </location>
</feature>
<evidence type="ECO:0000256" key="2">
    <source>
        <dbReference type="ARBA" id="ARBA00022448"/>
    </source>
</evidence>
<protein>
    <submittedName>
        <fullName evidence="9">ABC transporter permease</fullName>
    </submittedName>
</protein>
<evidence type="ECO:0000259" key="8">
    <source>
        <dbReference type="Pfam" id="PF00528"/>
    </source>
</evidence>
<proteinExistence type="predicted"/>
<keyword evidence="5 7" id="KW-1133">Transmembrane helix</keyword>